<feature type="non-terminal residue" evidence="2">
    <location>
        <position position="541"/>
    </location>
</feature>
<dbReference type="EMBL" id="BQXS01011059">
    <property type="protein sequence ID" value="GKT35754.1"/>
    <property type="molecule type" value="Genomic_DNA"/>
</dbReference>
<feature type="region of interest" description="Disordered" evidence="1">
    <location>
        <begin position="1"/>
        <end position="29"/>
    </location>
</feature>
<comment type="caution">
    <text evidence="2">The sequence shown here is derived from an EMBL/GenBank/DDBJ whole genome shotgun (WGS) entry which is preliminary data.</text>
</comment>
<sequence>MFKPTPRASSYLEKRQKKTKRRIRPLDLSSSAKIPKYSYRKIEPVTIPKSSKSGSFQVSLPLFYGTKQWKNDKEKAAENEALLTDGLSRFRVSLSPSLSRMLDIQGSFTSQPDKAKSKDETPLAHSLDSSKPIADRSPSFSDISALLRTKQWYSSMISKSQLSEEPKHEDSRDFTEKDKDLSKDIDKEEEKEDSGVKFFESTLGSSHIVPKMKDVLVQPESFSIQTNTALLGHKIPPYVDTFETNSAAEASISDDDVSADDFLKSDNLTAISSLKREKKDLFDMYREESSSNEDDLKKYEQEKASPRDMIDRDSENNTHEAKELSSKDDYSADESSTQRHMAVMLPSSSSPLVKVPEVLTTSELVIPLVSHQPKIDSQLPEFPQDAKKDLSQSSIFSHDRFAMIDSLSSITVKLDHTLSALKMKDHRCTGPNTQDGSIISGYDDSIIGSEKNVFSTVSDTTLTVSEQVKEERKKEEEDLLRRQREDEERRKEEERRMEEQRIEEERRREEERRMEEERIREEERRREEEIIMMRREKERER</sequence>
<evidence type="ECO:0000256" key="1">
    <source>
        <dbReference type="SAM" id="MobiDB-lite"/>
    </source>
</evidence>
<accession>A0ABQ5KWB7</accession>
<feature type="region of interest" description="Disordered" evidence="1">
    <location>
        <begin position="158"/>
        <end position="194"/>
    </location>
</feature>
<proteinExistence type="predicted"/>
<feature type="compositionally biased region" description="Basic and acidic residues" evidence="1">
    <location>
        <begin position="162"/>
        <end position="188"/>
    </location>
</feature>
<feature type="region of interest" description="Disordered" evidence="1">
    <location>
        <begin position="107"/>
        <end position="135"/>
    </location>
</feature>
<feature type="compositionally biased region" description="Basic and acidic residues" evidence="1">
    <location>
        <begin position="467"/>
        <end position="541"/>
    </location>
</feature>
<gene>
    <name evidence="2" type="ORF">ADUPG1_008846</name>
</gene>
<reference evidence="2" key="1">
    <citation type="submission" date="2022-03" db="EMBL/GenBank/DDBJ databases">
        <title>Draft genome sequence of Aduncisulcus paluster, a free-living microaerophilic Fornicata.</title>
        <authorList>
            <person name="Yuyama I."/>
            <person name="Kume K."/>
            <person name="Tamura T."/>
            <person name="Inagaki Y."/>
            <person name="Hashimoto T."/>
        </authorList>
    </citation>
    <scope>NUCLEOTIDE SEQUENCE</scope>
    <source>
        <strain evidence="2">NY0171</strain>
    </source>
</reference>
<feature type="compositionally biased region" description="Basic and acidic residues" evidence="1">
    <location>
        <begin position="113"/>
        <end position="122"/>
    </location>
</feature>
<dbReference type="Proteomes" id="UP001057375">
    <property type="component" value="Unassembled WGS sequence"/>
</dbReference>
<organism evidence="2 3">
    <name type="scientific">Aduncisulcus paluster</name>
    <dbReference type="NCBI Taxonomy" id="2918883"/>
    <lineage>
        <taxon>Eukaryota</taxon>
        <taxon>Metamonada</taxon>
        <taxon>Carpediemonas-like organisms</taxon>
        <taxon>Aduncisulcus</taxon>
    </lineage>
</organism>
<protein>
    <submittedName>
        <fullName evidence="2">Uncharacterized protein</fullName>
    </submittedName>
</protein>
<keyword evidence="3" id="KW-1185">Reference proteome</keyword>
<feature type="region of interest" description="Disordered" evidence="1">
    <location>
        <begin position="285"/>
        <end position="339"/>
    </location>
</feature>
<evidence type="ECO:0000313" key="3">
    <source>
        <dbReference type="Proteomes" id="UP001057375"/>
    </source>
</evidence>
<feature type="compositionally biased region" description="Basic and acidic residues" evidence="1">
    <location>
        <begin position="285"/>
        <end position="330"/>
    </location>
</feature>
<evidence type="ECO:0000313" key="2">
    <source>
        <dbReference type="EMBL" id="GKT35754.1"/>
    </source>
</evidence>
<name>A0ABQ5KWB7_9EUKA</name>
<feature type="region of interest" description="Disordered" evidence="1">
    <location>
        <begin position="465"/>
        <end position="541"/>
    </location>
</feature>